<keyword evidence="4" id="KW-0539">Nucleus</keyword>
<dbReference type="GO" id="GO:0006355">
    <property type="term" value="P:regulation of DNA-templated transcription"/>
    <property type="evidence" value="ECO:0007669"/>
    <property type="project" value="InterPro"/>
</dbReference>
<dbReference type="GO" id="GO:0003677">
    <property type="term" value="F:DNA binding"/>
    <property type="evidence" value="ECO:0007669"/>
    <property type="project" value="InterPro"/>
</dbReference>
<dbReference type="PANTHER" id="PTHR22970">
    <property type="entry name" value="AT-RICH INTERACTIVE DOMAIN-CONTAINING PROTEIN 2"/>
    <property type="match status" value="1"/>
</dbReference>
<feature type="region of interest" description="Disordered" evidence="5">
    <location>
        <begin position="485"/>
        <end position="505"/>
    </location>
</feature>
<evidence type="ECO:0000313" key="8">
    <source>
        <dbReference type="Proteomes" id="UP000307440"/>
    </source>
</evidence>
<dbReference type="AlphaFoldDB" id="A0A5C3LG87"/>
<organism evidence="7 8">
    <name type="scientific">Coprinopsis marcescibilis</name>
    <name type="common">Agaric fungus</name>
    <name type="synonym">Psathyrella marcescibilis</name>
    <dbReference type="NCBI Taxonomy" id="230819"/>
    <lineage>
        <taxon>Eukaryota</taxon>
        <taxon>Fungi</taxon>
        <taxon>Dikarya</taxon>
        <taxon>Basidiomycota</taxon>
        <taxon>Agaricomycotina</taxon>
        <taxon>Agaricomycetes</taxon>
        <taxon>Agaricomycetidae</taxon>
        <taxon>Agaricales</taxon>
        <taxon>Agaricineae</taxon>
        <taxon>Psathyrellaceae</taxon>
        <taxon>Coprinopsis</taxon>
    </lineage>
</organism>
<evidence type="ECO:0000256" key="4">
    <source>
        <dbReference type="ARBA" id="ARBA00023242"/>
    </source>
</evidence>
<dbReference type="Proteomes" id="UP000307440">
    <property type="component" value="Unassembled WGS sequence"/>
</dbReference>
<keyword evidence="1" id="KW-0156">Chromatin regulator</keyword>
<evidence type="ECO:0000259" key="6">
    <source>
        <dbReference type="PROSITE" id="PS51526"/>
    </source>
</evidence>
<keyword evidence="2" id="KW-0805">Transcription regulation</keyword>
<dbReference type="OrthoDB" id="338531at2759"/>
<proteinExistence type="predicted"/>
<gene>
    <name evidence="7" type="ORF">FA15DRAFT_677094</name>
</gene>
<reference evidence="7 8" key="1">
    <citation type="journal article" date="2019" name="Nat. Ecol. Evol.">
        <title>Megaphylogeny resolves global patterns of mushroom evolution.</title>
        <authorList>
            <person name="Varga T."/>
            <person name="Krizsan K."/>
            <person name="Foldi C."/>
            <person name="Dima B."/>
            <person name="Sanchez-Garcia M."/>
            <person name="Sanchez-Ramirez S."/>
            <person name="Szollosi G.J."/>
            <person name="Szarkandi J.G."/>
            <person name="Papp V."/>
            <person name="Albert L."/>
            <person name="Andreopoulos W."/>
            <person name="Angelini C."/>
            <person name="Antonin V."/>
            <person name="Barry K.W."/>
            <person name="Bougher N.L."/>
            <person name="Buchanan P."/>
            <person name="Buyck B."/>
            <person name="Bense V."/>
            <person name="Catcheside P."/>
            <person name="Chovatia M."/>
            <person name="Cooper J."/>
            <person name="Damon W."/>
            <person name="Desjardin D."/>
            <person name="Finy P."/>
            <person name="Geml J."/>
            <person name="Haridas S."/>
            <person name="Hughes K."/>
            <person name="Justo A."/>
            <person name="Karasinski D."/>
            <person name="Kautmanova I."/>
            <person name="Kiss B."/>
            <person name="Kocsube S."/>
            <person name="Kotiranta H."/>
            <person name="LaButti K.M."/>
            <person name="Lechner B.E."/>
            <person name="Liimatainen K."/>
            <person name="Lipzen A."/>
            <person name="Lukacs Z."/>
            <person name="Mihaltcheva S."/>
            <person name="Morgado L.N."/>
            <person name="Niskanen T."/>
            <person name="Noordeloos M.E."/>
            <person name="Ohm R.A."/>
            <person name="Ortiz-Santana B."/>
            <person name="Ovrebo C."/>
            <person name="Racz N."/>
            <person name="Riley R."/>
            <person name="Savchenko A."/>
            <person name="Shiryaev A."/>
            <person name="Soop K."/>
            <person name="Spirin V."/>
            <person name="Szebenyi C."/>
            <person name="Tomsovsky M."/>
            <person name="Tulloss R.E."/>
            <person name="Uehling J."/>
            <person name="Grigoriev I.V."/>
            <person name="Vagvolgyi C."/>
            <person name="Papp T."/>
            <person name="Martin F.M."/>
            <person name="Miettinen O."/>
            <person name="Hibbett D.S."/>
            <person name="Nagy L.G."/>
        </authorList>
    </citation>
    <scope>NUCLEOTIDE SEQUENCE [LARGE SCALE GENOMIC DNA]</scope>
    <source>
        <strain evidence="7 8">CBS 121175</strain>
    </source>
</reference>
<feature type="domain" description="RFX-type winged-helix" evidence="6">
    <location>
        <begin position="339"/>
        <end position="415"/>
    </location>
</feature>
<evidence type="ECO:0000256" key="1">
    <source>
        <dbReference type="ARBA" id="ARBA00022853"/>
    </source>
</evidence>
<evidence type="ECO:0000313" key="7">
    <source>
        <dbReference type="EMBL" id="TFK30906.1"/>
    </source>
</evidence>
<dbReference type="PANTHER" id="PTHR22970:SF14">
    <property type="entry name" value="AT-RICH INTERACTIVE DOMAIN-CONTAINING PROTEIN 2"/>
    <property type="match status" value="1"/>
</dbReference>
<dbReference type="PROSITE" id="PS51526">
    <property type="entry name" value="RFX_DBD"/>
    <property type="match status" value="1"/>
</dbReference>
<dbReference type="GO" id="GO:0016586">
    <property type="term" value="C:RSC-type complex"/>
    <property type="evidence" value="ECO:0007669"/>
    <property type="project" value="TreeGrafter"/>
</dbReference>
<evidence type="ECO:0000256" key="5">
    <source>
        <dbReference type="SAM" id="MobiDB-lite"/>
    </source>
</evidence>
<name>A0A5C3LG87_COPMA</name>
<accession>A0A5C3LG87</accession>
<evidence type="ECO:0000256" key="2">
    <source>
        <dbReference type="ARBA" id="ARBA00023015"/>
    </source>
</evidence>
<sequence length="635" mass="71574">MAANYYYRPAAAVPVPPRQIANVRDDYERWYTETSPNNRMSLSLRSRIHSEISWALERLCRLAYNEQFALSAYPGLIDGLFEWPEWYVTQGYKQIQPTGADLLFAPPREFVSQHRYALESLFIMRNAALNEQNSRELAGHSHTLPLICKALENLNYEKDQNQEVLLHIIDIFQVLAPNLVINASVPDSSNPIVPLKHIVALSKNRSLIISAFTALNSVLSNPSNASHLSRATDSLDAAIRYMPLFVDKPLLEVSLEHIYIHIAHPAAARAFLLNPKLRSVLKVLCTLVLTEQQNLEEKVTIDITGRMHSVSATNLASRDYELTKEELDTILEKAEPQRCYDWMRQMLVPKPEGEMTQVDIWTMYKDTFTPYQEKQPLLGASEVIKNIAMVYPTAQAMVLPGQVQRFVVRGIDRRKNTSENDRFKCQWDANACSAAPLASPSELAEHLFEHLSNVQPSANKYHCAWATCSQTADSPQRLRSHALTHIPSSQPPQRHPSQSETITLSGTDPYYAVNTPTARAIPPPPKTTIVYEKPTLDPPSYCLTALLITRILFRVAFADVEAAPKADDDHFGFPGVVEEDPDAPDHEVQETDVEGSRKGRKAFANIRNMLENIRIRDDALMNWVGEMLDAVSADI</sequence>
<dbReference type="InterPro" id="IPR052406">
    <property type="entry name" value="Chromatin_Remodeling_Comp"/>
</dbReference>
<protein>
    <recommendedName>
        <fullName evidence="6">RFX-type winged-helix domain-containing protein</fullName>
    </recommendedName>
</protein>
<dbReference type="InterPro" id="IPR003150">
    <property type="entry name" value="DNA-bd_RFX"/>
</dbReference>
<keyword evidence="3" id="KW-0804">Transcription</keyword>
<dbReference type="GO" id="GO:0006325">
    <property type="term" value="P:chromatin organization"/>
    <property type="evidence" value="ECO:0007669"/>
    <property type="project" value="UniProtKB-KW"/>
</dbReference>
<dbReference type="STRING" id="230819.A0A5C3LG87"/>
<dbReference type="EMBL" id="ML210146">
    <property type="protein sequence ID" value="TFK30906.1"/>
    <property type="molecule type" value="Genomic_DNA"/>
</dbReference>
<evidence type="ECO:0000256" key="3">
    <source>
        <dbReference type="ARBA" id="ARBA00023163"/>
    </source>
</evidence>
<keyword evidence="8" id="KW-1185">Reference proteome</keyword>